<protein>
    <submittedName>
        <fullName evidence="1">Uncharacterized protein</fullName>
    </submittedName>
</protein>
<comment type="caution">
    <text evidence="1">The sequence shown here is derived from an EMBL/GenBank/DDBJ whole genome shotgun (WGS) entry which is preliminary data.</text>
</comment>
<organism evidence="1 2">
    <name type="scientific">Streptococcus mitis</name>
    <dbReference type="NCBI Taxonomy" id="28037"/>
    <lineage>
        <taxon>Bacteria</taxon>
        <taxon>Bacillati</taxon>
        <taxon>Bacillota</taxon>
        <taxon>Bacilli</taxon>
        <taxon>Lactobacillales</taxon>
        <taxon>Streptococcaceae</taxon>
        <taxon>Streptococcus</taxon>
        <taxon>Streptococcus mitis group</taxon>
    </lineage>
</organism>
<name>A0A428D0S9_STRMT</name>
<proteinExistence type="predicted"/>
<evidence type="ECO:0000313" key="1">
    <source>
        <dbReference type="EMBL" id="RSI85758.1"/>
    </source>
</evidence>
<dbReference type="RefSeq" id="WP_125443489.1">
    <property type="nucleotide sequence ID" value="NZ_CAMHLO010000006.1"/>
</dbReference>
<dbReference type="AlphaFoldDB" id="A0A428D0S9"/>
<gene>
    <name evidence="1" type="ORF">D8853_06930</name>
</gene>
<accession>A0A428D0S9</accession>
<evidence type="ECO:0000313" key="2">
    <source>
        <dbReference type="Proteomes" id="UP000267691"/>
    </source>
</evidence>
<dbReference type="GeneID" id="93740242"/>
<dbReference type="EMBL" id="RJNT01000005">
    <property type="protein sequence ID" value="RSI85758.1"/>
    <property type="molecule type" value="Genomic_DNA"/>
</dbReference>
<reference evidence="1 2" key="1">
    <citation type="submission" date="2018-11" db="EMBL/GenBank/DDBJ databases">
        <title>Species Designations Belie Phenotypic and Genotypic Heterogeneity in Oral Streptococci.</title>
        <authorList>
            <person name="Velsko I."/>
        </authorList>
    </citation>
    <scope>NUCLEOTIDE SEQUENCE [LARGE SCALE GENOMIC DNA]</scope>
    <source>
        <strain evidence="1 2">KLC12</strain>
    </source>
</reference>
<sequence>MSRIVTIHPVKEIHRYGFESTQVYRSRIARHLGLDYVHLMSSPQLRPDWKKDLIKLGFLEK</sequence>
<dbReference type="Proteomes" id="UP000267691">
    <property type="component" value="Unassembled WGS sequence"/>
</dbReference>